<evidence type="ECO:0000313" key="1">
    <source>
        <dbReference type="EMBL" id="EET58601.1"/>
    </source>
</evidence>
<evidence type="ECO:0000313" key="2">
    <source>
        <dbReference type="Proteomes" id="UP000005561"/>
    </source>
</evidence>
<comment type="caution">
    <text evidence="1">The sequence shown here is derived from an EMBL/GenBank/DDBJ whole genome shotgun (WGS) entry which is preliminary data.</text>
</comment>
<protein>
    <submittedName>
        <fullName evidence="1">Uncharacterized protein</fullName>
    </submittedName>
</protein>
<dbReference type="Proteomes" id="UP000005561">
    <property type="component" value="Unassembled WGS sequence"/>
</dbReference>
<organism evidence="1 2">
    <name type="scientific">Marvinbryantia formatexigens DSM 14469</name>
    <dbReference type="NCBI Taxonomy" id="478749"/>
    <lineage>
        <taxon>Bacteria</taxon>
        <taxon>Bacillati</taxon>
        <taxon>Bacillota</taxon>
        <taxon>Clostridia</taxon>
        <taxon>Lachnospirales</taxon>
        <taxon>Lachnospiraceae</taxon>
        <taxon>Marvinbryantia</taxon>
    </lineage>
</organism>
<gene>
    <name evidence="1" type="ORF">BRYFOR_09437</name>
</gene>
<name>C6LL90_9FIRM</name>
<reference evidence="1" key="1">
    <citation type="submission" date="2009-07" db="EMBL/GenBank/DDBJ databases">
        <authorList>
            <person name="Weinstock G."/>
            <person name="Sodergren E."/>
            <person name="Clifton S."/>
            <person name="Fulton L."/>
            <person name="Fulton B."/>
            <person name="Courtney L."/>
            <person name="Fronick C."/>
            <person name="Harrison M."/>
            <person name="Strong C."/>
            <person name="Farmer C."/>
            <person name="Delahaunty K."/>
            <person name="Markovic C."/>
            <person name="Hall O."/>
            <person name="Minx P."/>
            <person name="Tomlinson C."/>
            <person name="Mitreva M."/>
            <person name="Nelson J."/>
            <person name="Hou S."/>
            <person name="Wollam A."/>
            <person name="Pepin K.H."/>
            <person name="Johnson M."/>
            <person name="Bhonagiri V."/>
            <person name="Nash W.E."/>
            <person name="Warren W."/>
            <person name="Chinwalla A."/>
            <person name="Mardis E.R."/>
            <person name="Wilson R.K."/>
        </authorList>
    </citation>
    <scope>NUCLEOTIDE SEQUENCE [LARGE SCALE GENOMIC DNA]</scope>
    <source>
        <strain evidence="1">DSM 14469</strain>
    </source>
</reference>
<sequence>MQAQAAGTLRQRIKRLCSGVDGVPAHGKLRRFKVVAEKFRLRQKYRQIRAPFRAVYQTVFVVGAQPAVRIPDDGKEEGFAAEIEMGVFVRAHAQQHHPPFAALRLHDVGVTDNGNLMFQREVPVCYNGIAGADFVFPVDAAASRHHDRVIGEGAALGDHQVIPAVFKVDVRRFNPFAAGGDAVPDGFALTFKLKGFRIKLAQIDAVMSLIEGFRADIVAGVPHASVGVEENAGINAVRTFDEMCPAPGTGGIFCGDNVVVAARFPPFGNEGVDDIISTLMIADGRRPETERGFAVFVIELVRGGNAVSNLFPVNQIAAVEYRNAGKIDEGRSYHIIIVSHAADGRVGIESAENRVFKCSLFHNVRCLLSAEVF</sequence>
<keyword evidence="2" id="KW-1185">Reference proteome</keyword>
<accession>C6LL90</accession>
<dbReference type="EMBL" id="ACCL02000028">
    <property type="protein sequence ID" value="EET58601.1"/>
    <property type="molecule type" value="Genomic_DNA"/>
</dbReference>
<dbReference type="AlphaFoldDB" id="C6LL90"/>
<proteinExistence type="predicted"/>